<dbReference type="Proteomes" id="UP001386955">
    <property type="component" value="Unassembled WGS sequence"/>
</dbReference>
<evidence type="ECO:0000256" key="1">
    <source>
        <dbReference type="SAM" id="MobiDB-lite"/>
    </source>
</evidence>
<sequence>MGGFCSCFRGWHPEEPTLNNASAEIQAETFSLFSPDTLNDASEHSEPPVFNIPGKPRSTSSDEDVCPTCFEASDPASVAKRLRSSRTTHLKKGLGGATITVGFLQLIVVAGTVPRGRSVRCIIDEYLSLGVNTELFDDVTATTNDATDLVDRVEVAEDSVVGVDK</sequence>
<comment type="caution">
    <text evidence="2">The sequence shown here is derived from an EMBL/GenBank/DDBJ whole genome shotgun (WGS) entry which is preliminary data.</text>
</comment>
<evidence type="ECO:0000313" key="2">
    <source>
        <dbReference type="EMBL" id="KAK7407446.1"/>
    </source>
</evidence>
<organism evidence="2 3">
    <name type="scientific">Psophocarpus tetragonolobus</name>
    <name type="common">Winged bean</name>
    <name type="synonym">Dolichos tetragonolobus</name>
    <dbReference type="NCBI Taxonomy" id="3891"/>
    <lineage>
        <taxon>Eukaryota</taxon>
        <taxon>Viridiplantae</taxon>
        <taxon>Streptophyta</taxon>
        <taxon>Embryophyta</taxon>
        <taxon>Tracheophyta</taxon>
        <taxon>Spermatophyta</taxon>
        <taxon>Magnoliopsida</taxon>
        <taxon>eudicotyledons</taxon>
        <taxon>Gunneridae</taxon>
        <taxon>Pentapetalae</taxon>
        <taxon>rosids</taxon>
        <taxon>fabids</taxon>
        <taxon>Fabales</taxon>
        <taxon>Fabaceae</taxon>
        <taxon>Papilionoideae</taxon>
        <taxon>50 kb inversion clade</taxon>
        <taxon>NPAAA clade</taxon>
        <taxon>indigoferoid/millettioid clade</taxon>
        <taxon>Phaseoleae</taxon>
        <taxon>Psophocarpus</taxon>
    </lineage>
</organism>
<gene>
    <name evidence="2" type="ORF">VNO78_09383</name>
</gene>
<evidence type="ECO:0000313" key="3">
    <source>
        <dbReference type="Proteomes" id="UP001386955"/>
    </source>
</evidence>
<feature type="region of interest" description="Disordered" evidence="1">
    <location>
        <begin position="37"/>
        <end position="59"/>
    </location>
</feature>
<dbReference type="EMBL" id="JAYMYS010000002">
    <property type="protein sequence ID" value="KAK7407446.1"/>
    <property type="molecule type" value="Genomic_DNA"/>
</dbReference>
<protein>
    <submittedName>
        <fullName evidence="2">Uncharacterized protein</fullName>
    </submittedName>
</protein>
<dbReference type="AlphaFoldDB" id="A0AAN9SY99"/>
<proteinExistence type="predicted"/>
<name>A0AAN9SY99_PSOTE</name>
<reference evidence="2 3" key="1">
    <citation type="submission" date="2024-01" db="EMBL/GenBank/DDBJ databases">
        <title>The genomes of 5 underutilized Papilionoideae crops provide insights into root nodulation and disease resistanc.</title>
        <authorList>
            <person name="Jiang F."/>
        </authorList>
    </citation>
    <scope>NUCLEOTIDE SEQUENCE [LARGE SCALE GENOMIC DNA]</scope>
    <source>
        <strain evidence="2">DUOXIRENSHENG_FW03</strain>
        <tissue evidence="2">Leaves</tissue>
    </source>
</reference>
<accession>A0AAN9SY99</accession>
<keyword evidence="3" id="KW-1185">Reference proteome</keyword>